<dbReference type="GO" id="GO:0016787">
    <property type="term" value="F:hydrolase activity"/>
    <property type="evidence" value="ECO:0007669"/>
    <property type="project" value="UniProtKB-KW"/>
</dbReference>
<evidence type="ECO:0000256" key="7">
    <source>
        <dbReference type="RuleBase" id="RU000492"/>
    </source>
</evidence>
<dbReference type="SMART" id="SM00487">
    <property type="entry name" value="DEXDc"/>
    <property type="match status" value="1"/>
</dbReference>
<dbReference type="AlphaFoldDB" id="A0A1G9EF96"/>
<dbReference type="Pfam" id="PF00271">
    <property type="entry name" value="Helicase_C"/>
    <property type="match status" value="1"/>
</dbReference>
<feature type="short sequence motif" description="Q motif" evidence="6">
    <location>
        <begin position="1"/>
        <end position="29"/>
    </location>
</feature>
<protein>
    <submittedName>
        <fullName evidence="12">Superfamily II DNA and RNA helicase</fullName>
    </submittedName>
</protein>
<feature type="domain" description="Helicase C-terminal" evidence="10">
    <location>
        <begin position="229"/>
        <end position="377"/>
    </location>
</feature>
<dbReference type="SUPFAM" id="SSF52540">
    <property type="entry name" value="P-loop containing nucleoside triphosphate hydrolases"/>
    <property type="match status" value="1"/>
</dbReference>
<dbReference type="EMBL" id="FNFO01000003">
    <property type="protein sequence ID" value="SDK74837.1"/>
    <property type="molecule type" value="Genomic_DNA"/>
</dbReference>
<dbReference type="InterPro" id="IPR050079">
    <property type="entry name" value="DEAD_box_RNA_helicase"/>
</dbReference>
<dbReference type="RefSeq" id="WP_245706020.1">
    <property type="nucleotide sequence ID" value="NZ_FNFO01000003.1"/>
</dbReference>
<feature type="domain" description="Helicase ATP-binding" evidence="9">
    <location>
        <begin position="32"/>
        <end position="207"/>
    </location>
</feature>
<feature type="compositionally biased region" description="Low complexity" evidence="8">
    <location>
        <begin position="445"/>
        <end position="457"/>
    </location>
</feature>
<dbReference type="PROSITE" id="PS00039">
    <property type="entry name" value="DEAD_ATP_HELICASE"/>
    <property type="match status" value="1"/>
</dbReference>
<evidence type="ECO:0000256" key="1">
    <source>
        <dbReference type="ARBA" id="ARBA00022741"/>
    </source>
</evidence>
<evidence type="ECO:0000259" key="10">
    <source>
        <dbReference type="PROSITE" id="PS51194"/>
    </source>
</evidence>
<proteinExistence type="inferred from homology"/>
<feature type="compositionally biased region" description="Basic residues" evidence="8">
    <location>
        <begin position="394"/>
        <end position="403"/>
    </location>
</feature>
<dbReference type="PROSITE" id="PS51194">
    <property type="entry name" value="HELICASE_CTER"/>
    <property type="match status" value="1"/>
</dbReference>
<dbReference type="CDD" id="cd00268">
    <property type="entry name" value="DEADc"/>
    <property type="match status" value="1"/>
</dbReference>
<dbReference type="InterPro" id="IPR011545">
    <property type="entry name" value="DEAD/DEAH_box_helicase_dom"/>
</dbReference>
<dbReference type="InterPro" id="IPR000629">
    <property type="entry name" value="RNA-helicase_DEAD-box_CS"/>
</dbReference>
<evidence type="ECO:0000313" key="13">
    <source>
        <dbReference type="Proteomes" id="UP000198510"/>
    </source>
</evidence>
<evidence type="ECO:0000256" key="4">
    <source>
        <dbReference type="ARBA" id="ARBA00022840"/>
    </source>
</evidence>
<comment type="similarity">
    <text evidence="5 7">Belongs to the DEAD box helicase family.</text>
</comment>
<dbReference type="InterPro" id="IPR014001">
    <property type="entry name" value="Helicase_ATP-bd"/>
</dbReference>
<evidence type="ECO:0000256" key="8">
    <source>
        <dbReference type="SAM" id="MobiDB-lite"/>
    </source>
</evidence>
<dbReference type="PANTHER" id="PTHR47959:SF13">
    <property type="entry name" value="ATP-DEPENDENT RNA HELICASE RHLE"/>
    <property type="match status" value="1"/>
</dbReference>
<evidence type="ECO:0000256" key="6">
    <source>
        <dbReference type="PROSITE-ProRule" id="PRU00552"/>
    </source>
</evidence>
<dbReference type="GO" id="GO:0003676">
    <property type="term" value="F:nucleic acid binding"/>
    <property type="evidence" value="ECO:0007669"/>
    <property type="project" value="InterPro"/>
</dbReference>
<feature type="compositionally biased region" description="Low complexity" evidence="8">
    <location>
        <begin position="407"/>
        <end position="428"/>
    </location>
</feature>
<organism evidence="12 13">
    <name type="scientific">Catalinimonas alkaloidigena</name>
    <dbReference type="NCBI Taxonomy" id="1075417"/>
    <lineage>
        <taxon>Bacteria</taxon>
        <taxon>Pseudomonadati</taxon>
        <taxon>Bacteroidota</taxon>
        <taxon>Cytophagia</taxon>
        <taxon>Cytophagales</taxon>
        <taxon>Catalimonadaceae</taxon>
        <taxon>Catalinimonas</taxon>
    </lineage>
</organism>
<dbReference type="GO" id="GO:0005524">
    <property type="term" value="F:ATP binding"/>
    <property type="evidence" value="ECO:0007669"/>
    <property type="project" value="UniProtKB-KW"/>
</dbReference>
<dbReference type="InterPro" id="IPR044742">
    <property type="entry name" value="DEAD/DEAH_RhlB"/>
</dbReference>
<dbReference type="STRING" id="1075417.SAMN05421823_103453"/>
<evidence type="ECO:0000313" key="12">
    <source>
        <dbReference type="EMBL" id="SDK74837.1"/>
    </source>
</evidence>
<dbReference type="CDD" id="cd18787">
    <property type="entry name" value="SF2_C_DEAD"/>
    <property type="match status" value="1"/>
</dbReference>
<dbReference type="PROSITE" id="PS51192">
    <property type="entry name" value="HELICASE_ATP_BIND_1"/>
    <property type="match status" value="1"/>
</dbReference>
<gene>
    <name evidence="12" type="ORF">SAMN05421823_103453</name>
</gene>
<evidence type="ECO:0000256" key="2">
    <source>
        <dbReference type="ARBA" id="ARBA00022801"/>
    </source>
</evidence>
<reference evidence="12 13" key="1">
    <citation type="submission" date="2016-10" db="EMBL/GenBank/DDBJ databases">
        <authorList>
            <person name="de Groot N.N."/>
        </authorList>
    </citation>
    <scope>NUCLEOTIDE SEQUENCE [LARGE SCALE GENOMIC DNA]</scope>
    <source>
        <strain evidence="12 13">DSM 25186</strain>
    </source>
</reference>
<keyword evidence="13" id="KW-1185">Reference proteome</keyword>
<dbReference type="GO" id="GO:0005829">
    <property type="term" value="C:cytosol"/>
    <property type="evidence" value="ECO:0007669"/>
    <property type="project" value="TreeGrafter"/>
</dbReference>
<feature type="region of interest" description="Disordered" evidence="8">
    <location>
        <begin position="369"/>
        <end position="457"/>
    </location>
</feature>
<dbReference type="InterPro" id="IPR014014">
    <property type="entry name" value="RNA_helicase_DEAD_Q_motif"/>
</dbReference>
<feature type="domain" description="DEAD-box RNA helicase Q" evidence="11">
    <location>
        <begin position="1"/>
        <end position="29"/>
    </location>
</feature>
<keyword evidence="1 7" id="KW-0547">Nucleotide-binding</keyword>
<keyword evidence="4 7" id="KW-0067">ATP-binding</keyword>
<keyword evidence="2 7" id="KW-0378">Hydrolase</keyword>
<keyword evidence="3 7" id="KW-0347">Helicase</keyword>
<dbReference type="Gene3D" id="3.40.50.300">
    <property type="entry name" value="P-loop containing nucleotide triphosphate hydrolases"/>
    <property type="match status" value="2"/>
</dbReference>
<dbReference type="Proteomes" id="UP000198510">
    <property type="component" value="Unassembled WGS sequence"/>
</dbReference>
<feature type="compositionally biased region" description="Basic residues" evidence="8">
    <location>
        <begin position="432"/>
        <end position="444"/>
    </location>
</feature>
<dbReference type="PANTHER" id="PTHR47959">
    <property type="entry name" value="ATP-DEPENDENT RNA HELICASE RHLE-RELATED"/>
    <property type="match status" value="1"/>
</dbReference>
<accession>A0A1G9EF96</accession>
<dbReference type="Pfam" id="PF00270">
    <property type="entry name" value="DEAD"/>
    <property type="match status" value="1"/>
</dbReference>
<dbReference type="GO" id="GO:0003724">
    <property type="term" value="F:RNA helicase activity"/>
    <property type="evidence" value="ECO:0007669"/>
    <property type="project" value="InterPro"/>
</dbReference>
<evidence type="ECO:0000259" key="9">
    <source>
        <dbReference type="PROSITE" id="PS51192"/>
    </source>
</evidence>
<dbReference type="InterPro" id="IPR027417">
    <property type="entry name" value="P-loop_NTPase"/>
</dbReference>
<name>A0A1G9EF96_9BACT</name>
<evidence type="ECO:0000259" key="11">
    <source>
        <dbReference type="PROSITE" id="PS51195"/>
    </source>
</evidence>
<dbReference type="PROSITE" id="PS51195">
    <property type="entry name" value="Q_MOTIF"/>
    <property type="match status" value="1"/>
</dbReference>
<evidence type="ECO:0000256" key="3">
    <source>
        <dbReference type="ARBA" id="ARBA00022806"/>
    </source>
</evidence>
<dbReference type="InterPro" id="IPR001650">
    <property type="entry name" value="Helicase_C-like"/>
</dbReference>
<evidence type="ECO:0000256" key="5">
    <source>
        <dbReference type="ARBA" id="ARBA00038437"/>
    </source>
</evidence>
<sequence>MTFHDFNLHSSLTESIDMMQYNEPTPVQAQAIPEILSGRDLIGCAQTGTGKTAAYLIPTIQHILDHPKEASQCLILAPTRELAKQIDQQIDGFGYLTGVTSMAIYGGSTGGEVWSRQRNAMENGAEILVATPGRLIAHMRMGYVQLDHIRTLILDEADKMLDMGFFEDIIQIVNELPTDRQTLLFSATMPKKIRLLADRILRDPAEVNIAISRPAEKIDQSAYLVHDHQKIDLMEHILRQMDVQSMIVFTSRRSEVNKIVRAINKLGFQSKGVSSDLDQNAREEVMREFKNGQLPIVVATDVLSRGIDVDNISHVVNYDIPQDAEDYIHRIGRTARAERTGVAITFINGEKQHRVRRIEELMEMELPKLPLPEGFEPGPAYNPEKRSSGAAPNQRRKKKRKPKGPQSEASASAATPAPTATPTAGAAEGEVKKKKKRKKRRKPRPQSNPSSNEQSPS</sequence>
<dbReference type="SMART" id="SM00490">
    <property type="entry name" value="HELICc"/>
    <property type="match status" value="1"/>
</dbReference>